<reference evidence="1" key="2">
    <citation type="submission" date="2025-08" db="UniProtKB">
        <authorList>
            <consortium name="RefSeq"/>
        </authorList>
    </citation>
    <scope>IDENTIFICATION</scope>
</reference>
<dbReference type="RefSeq" id="XP_059601050.1">
    <property type="nucleotide sequence ID" value="XM_059748651.1"/>
</dbReference>
<accession>A0AAJ8BRP5</accession>
<sequence>VVVVAGAVTWMVAIEIPLSFASSGISGSLKLKVDRYPLLRMSLYPAVCDSMHRYWDSNLSDSVLIPDGRSIVDRGYG</sequence>
<dbReference type="GeneID" id="84591503"/>
<dbReference type="AlphaFoldDB" id="A0AAJ8BRP5"/>
<evidence type="ECO:0000313" key="1">
    <source>
        <dbReference type="RefSeq" id="XP_059601050.1"/>
    </source>
</evidence>
<feature type="non-terminal residue" evidence="1">
    <location>
        <position position="1"/>
    </location>
</feature>
<organism evidence="1">
    <name type="scientific">Aspergillus niger</name>
    <dbReference type="NCBI Taxonomy" id="5061"/>
    <lineage>
        <taxon>Eukaryota</taxon>
        <taxon>Fungi</taxon>
        <taxon>Dikarya</taxon>
        <taxon>Ascomycota</taxon>
        <taxon>Pezizomycotina</taxon>
        <taxon>Eurotiomycetes</taxon>
        <taxon>Eurotiomycetidae</taxon>
        <taxon>Eurotiales</taxon>
        <taxon>Aspergillaceae</taxon>
        <taxon>Aspergillus</taxon>
        <taxon>Aspergillus subgen. Circumdati</taxon>
    </lineage>
</organism>
<proteinExistence type="predicted"/>
<protein>
    <submittedName>
        <fullName evidence="1">Uncharacterized protein</fullName>
    </submittedName>
</protein>
<reference evidence="1" key="1">
    <citation type="submission" date="2025-02" db="EMBL/GenBank/DDBJ databases">
        <authorList>
            <consortium name="NCBI Genome Project"/>
        </authorList>
    </citation>
    <scope>NUCLEOTIDE SEQUENCE</scope>
</reference>
<dbReference type="KEGG" id="ang:An07g08480"/>
<dbReference type="VEuPathDB" id="FungiDB:An07g08480"/>
<name>A0AAJ8BRP5_ASPNG</name>
<gene>
    <name evidence="1" type="ORF">An07g08480</name>
</gene>